<dbReference type="SUPFAM" id="SSF56112">
    <property type="entry name" value="Protein kinase-like (PK-like)"/>
    <property type="match status" value="1"/>
</dbReference>
<dbReference type="InterPro" id="IPR011009">
    <property type="entry name" value="Kinase-like_dom_sf"/>
</dbReference>
<reference evidence="2 3" key="1">
    <citation type="submission" date="2024-07" db="EMBL/GenBank/DDBJ databases">
        <title>Section-level genome sequencing and comparative genomics of Aspergillus sections Usti and Cavernicolus.</title>
        <authorList>
            <consortium name="Lawrence Berkeley National Laboratory"/>
            <person name="Nybo J.L."/>
            <person name="Vesth T.C."/>
            <person name="Theobald S."/>
            <person name="Frisvad J.C."/>
            <person name="Larsen T.O."/>
            <person name="Kjaerboelling I."/>
            <person name="Rothschild-Mancinelli K."/>
            <person name="Lyhne E.K."/>
            <person name="Kogle M.E."/>
            <person name="Barry K."/>
            <person name="Clum A."/>
            <person name="Na H."/>
            <person name="Ledsgaard L."/>
            <person name="Lin J."/>
            <person name="Lipzen A."/>
            <person name="Kuo A."/>
            <person name="Riley R."/>
            <person name="Mondo S."/>
            <person name="Labutti K."/>
            <person name="Haridas S."/>
            <person name="Pangalinan J."/>
            <person name="Salamov A.A."/>
            <person name="Simmons B.A."/>
            <person name="Magnuson J.K."/>
            <person name="Chen J."/>
            <person name="Drula E."/>
            <person name="Henrissat B."/>
            <person name="Wiebenga A."/>
            <person name="Lubbers R.J."/>
            <person name="Gomes A.C."/>
            <person name="Makela M.R."/>
            <person name="Stajich J."/>
            <person name="Grigoriev I.V."/>
            <person name="Mortensen U.H."/>
            <person name="De Vries R.P."/>
            <person name="Baker S.E."/>
            <person name="Andersen M.R."/>
        </authorList>
    </citation>
    <scope>NUCLEOTIDE SEQUENCE [LARGE SCALE GENOMIC DNA]</scope>
    <source>
        <strain evidence="2 3">CBS 209.92</strain>
    </source>
</reference>
<dbReference type="InterPro" id="IPR002575">
    <property type="entry name" value="Aminoglycoside_PTrfase"/>
</dbReference>
<dbReference type="Pfam" id="PF01636">
    <property type="entry name" value="APH"/>
    <property type="match status" value="1"/>
</dbReference>
<organism evidence="2 3">
    <name type="scientific">Aspergillus keveii</name>
    <dbReference type="NCBI Taxonomy" id="714993"/>
    <lineage>
        <taxon>Eukaryota</taxon>
        <taxon>Fungi</taxon>
        <taxon>Dikarya</taxon>
        <taxon>Ascomycota</taxon>
        <taxon>Pezizomycotina</taxon>
        <taxon>Eurotiomycetes</taxon>
        <taxon>Eurotiomycetidae</taxon>
        <taxon>Eurotiales</taxon>
        <taxon>Aspergillaceae</taxon>
        <taxon>Aspergillus</taxon>
        <taxon>Aspergillus subgen. Nidulantes</taxon>
    </lineage>
</organism>
<dbReference type="PANTHER" id="PTHR36091:SF2">
    <property type="entry name" value="AMINOGLYCOSIDE PHOSPHOTRANSFERASE DOMAIN-CONTAINING PROTEIN"/>
    <property type="match status" value="1"/>
</dbReference>
<dbReference type="Proteomes" id="UP001610563">
    <property type="component" value="Unassembled WGS sequence"/>
</dbReference>
<evidence type="ECO:0000313" key="3">
    <source>
        <dbReference type="Proteomes" id="UP001610563"/>
    </source>
</evidence>
<feature type="domain" description="Aminoglycoside phosphotransferase" evidence="1">
    <location>
        <begin position="92"/>
        <end position="363"/>
    </location>
</feature>
<accession>A0ABR4GDW1</accession>
<gene>
    <name evidence="2" type="ORF">BJX66DRAFT_107877</name>
</gene>
<sequence length="572" mass="65369">MAKRFSWLRQSSLTRSISNSIKACGLGRRQFSSSNKTHQASDLFEYTSGRWIYNDALRHAERRQTFNVPELKRLAARSVQHCEEDVVSLVKLAEGGFNRSFLIILRSGLQLVARIPYPVTEPKSLLVASEVATMDFLRLNDIPVPEISDYSATSNNAAGTEYIFMEYVQGINLGDIWFTLTERQREKVVNGLVQLESRLLALQLPASGSLFYSCDLADNIPRVPLQLQASDTGKNFCIGPDMSLGMWFGRRRGLSLDRGPYNDSLAALSAGAKKEITHLTQYGQPLQPLQRLKRELYDYKQQSHLEHIATLNTFLQVAPHLIPNRIPDLQRPVVRHPDLQPNNVFVTPDLEISSVIDWQHASILPLFLHCGIPDSLQNYGDPVSDCLQVPALRDNFDDLGEEEQCHEAELFRKRQIHYLYFAKTAALNKCHYEALTNPLSIPRRRLFQHARDPWEGDNITLKADLVRISREWTRQDPSKETGPCPISYSEEESAEYVRLDQAQEEADKQLQICEDFVGVGSEGWVPVEHYDEAKQREMKLKADALKAAESEEKRTRLEENWIFDDFEEANYM</sequence>
<protein>
    <submittedName>
        <fullName evidence="2">Kinase-like domain-containing protein</fullName>
    </submittedName>
</protein>
<dbReference type="EMBL" id="JBFTWV010000020">
    <property type="protein sequence ID" value="KAL2797231.1"/>
    <property type="molecule type" value="Genomic_DNA"/>
</dbReference>
<evidence type="ECO:0000259" key="1">
    <source>
        <dbReference type="Pfam" id="PF01636"/>
    </source>
</evidence>
<dbReference type="Gene3D" id="3.90.1200.10">
    <property type="match status" value="1"/>
</dbReference>
<name>A0ABR4GDW1_9EURO</name>
<proteinExistence type="predicted"/>
<evidence type="ECO:0000313" key="2">
    <source>
        <dbReference type="EMBL" id="KAL2797231.1"/>
    </source>
</evidence>
<dbReference type="PANTHER" id="PTHR36091">
    <property type="entry name" value="ALTERED INHERITANCE OF MITOCHONDRIA PROTEIN 9, MITOCHONDRIAL"/>
    <property type="match status" value="1"/>
</dbReference>
<keyword evidence="3" id="KW-1185">Reference proteome</keyword>
<comment type="caution">
    <text evidence="2">The sequence shown here is derived from an EMBL/GenBank/DDBJ whole genome shotgun (WGS) entry which is preliminary data.</text>
</comment>
<dbReference type="Gene3D" id="3.30.200.20">
    <property type="entry name" value="Phosphorylase Kinase, domain 1"/>
    <property type="match status" value="1"/>
</dbReference>
<dbReference type="InterPro" id="IPR051035">
    <property type="entry name" value="Mito_inheritance_9"/>
</dbReference>